<proteinExistence type="predicted"/>
<accession>L2GSW6</accession>
<dbReference type="AlphaFoldDB" id="L2GSW6"/>
<dbReference type="OMA" id="GYNELWT"/>
<gene>
    <name evidence="1" type="ORF">VCUG_01755</name>
</gene>
<dbReference type="InParanoid" id="L2GSW6"/>
<dbReference type="GeneID" id="19879628"/>
<protein>
    <submittedName>
        <fullName evidence="1">Uncharacterized protein</fullName>
    </submittedName>
</protein>
<reference evidence="2" key="1">
    <citation type="submission" date="2011-03" db="EMBL/GenBank/DDBJ databases">
        <title>The genome sequence of Vavraia culicis strain floridensis.</title>
        <authorList>
            <consortium name="The Broad Institute Genome Sequencing Platform"/>
            <person name="Cuomo C."/>
            <person name="Becnel J."/>
            <person name="Sanscrainte N."/>
            <person name="Young S.K."/>
            <person name="Zeng Q."/>
            <person name="Gargeya S."/>
            <person name="Fitzgerald M."/>
            <person name="Haas B."/>
            <person name="Abouelleil A."/>
            <person name="Alvarado L."/>
            <person name="Arachchi H.M."/>
            <person name="Berlin A."/>
            <person name="Chapman S.B."/>
            <person name="Gearin G."/>
            <person name="Goldberg J."/>
            <person name="Griggs A."/>
            <person name="Gujja S."/>
            <person name="Hansen M."/>
            <person name="Heiman D."/>
            <person name="Howarth C."/>
            <person name="Larimer J."/>
            <person name="Lui A."/>
            <person name="MacDonald P.J.P."/>
            <person name="McCowen C."/>
            <person name="Montmayeur A."/>
            <person name="Murphy C."/>
            <person name="Neiman D."/>
            <person name="Pearson M."/>
            <person name="Priest M."/>
            <person name="Roberts A."/>
            <person name="Saif S."/>
            <person name="Shea T."/>
            <person name="Sisk P."/>
            <person name="Stolte C."/>
            <person name="Sykes S."/>
            <person name="Wortman J."/>
            <person name="Nusbaum C."/>
            <person name="Birren B."/>
        </authorList>
    </citation>
    <scope>NUCLEOTIDE SEQUENCE [LARGE SCALE GENOMIC DNA]</scope>
    <source>
        <strain evidence="2">floridensis</strain>
    </source>
</reference>
<keyword evidence="2" id="KW-1185">Reference proteome</keyword>
<dbReference type="RefSeq" id="XP_008074773.1">
    <property type="nucleotide sequence ID" value="XM_008076582.1"/>
</dbReference>
<sequence length="444" mass="51396">MQSDKKDEKSFAKSCSLPTSQNNAEFQETISMLKKELLSKHAAPYAAEIIAHYIYMKDYEGALLQYEDINVSSDELDRMKLFIEIHLINMDRRTCTVTDGHLVANCMPYELNSFKCQRAKRTSYPRQKLRFGFKKELRRRPRKYNKAIALLKPKNTGVSVEMDRAIQRQSVHNIAPGLNKEANNTYAADQVLSTNTVGNSSTGQADDMCRSGDKTQISLNATLRIDSKVIDLKRVFLDESMDLACRTKFIIRNKSYVHSLFNGLEAATQIKYLRTVISLTEDKLVNFLERKFDLEVFTFLGTYRAISRKFLDSDCTQRLKFMLNEEYYKDLGYNELWTMYAVLKDTKMLKYAVYKNPFADEAIVTKGFGEEMKNSGLEGTMERVCRILEINWIKCLYEWALRHGKVNKVMCDTRACKKRAFCAVVSNTTKKDEKRLVITKKTIW</sequence>
<dbReference type="HOGENOM" id="CLU_617059_0_0_1"/>
<name>L2GSW6_VAVCU</name>
<organism evidence="1 2">
    <name type="scientific">Vavraia culicis (isolate floridensis)</name>
    <name type="common">Microsporidian parasite</name>
    <dbReference type="NCBI Taxonomy" id="948595"/>
    <lineage>
        <taxon>Eukaryota</taxon>
        <taxon>Fungi</taxon>
        <taxon>Fungi incertae sedis</taxon>
        <taxon>Microsporidia</taxon>
        <taxon>Pleistophoridae</taxon>
        <taxon>Vavraia</taxon>
    </lineage>
</organism>
<evidence type="ECO:0000313" key="1">
    <source>
        <dbReference type="EMBL" id="ELA46729.1"/>
    </source>
</evidence>
<dbReference type="OrthoDB" id="10369937at2759"/>
<dbReference type="EMBL" id="GL877434">
    <property type="protein sequence ID" value="ELA46729.1"/>
    <property type="molecule type" value="Genomic_DNA"/>
</dbReference>
<evidence type="ECO:0000313" key="2">
    <source>
        <dbReference type="Proteomes" id="UP000011081"/>
    </source>
</evidence>
<dbReference type="VEuPathDB" id="MicrosporidiaDB:VCUG_01755"/>
<dbReference type="Proteomes" id="UP000011081">
    <property type="component" value="Unassembled WGS sequence"/>
</dbReference>